<sequence length="118" mass="12610">MDSPGQLPSFSPIGVEGTDLGSSNSDRVPVTRPRPLEPPFGISGTLLERDSSEDTCPGCPVLELRLPWGLQIGWNVVGIGERPQLSPFMPTAPKRYGCIIEGLGGADADSSFLMYPPR</sequence>
<accession>A0A8W7PRR1</accession>
<feature type="region of interest" description="Disordered" evidence="1">
    <location>
        <begin position="1"/>
        <end position="51"/>
    </location>
</feature>
<reference evidence="2" key="1">
    <citation type="submission" date="2022-08" db="UniProtKB">
        <authorList>
            <consortium name="EnsemblMetazoa"/>
        </authorList>
    </citation>
    <scope>IDENTIFICATION</scope>
</reference>
<evidence type="ECO:0000256" key="1">
    <source>
        <dbReference type="SAM" id="MobiDB-lite"/>
    </source>
</evidence>
<organism evidence="2">
    <name type="scientific">Anopheles coluzzii</name>
    <name type="common">African malaria mosquito</name>
    <dbReference type="NCBI Taxonomy" id="1518534"/>
    <lineage>
        <taxon>Eukaryota</taxon>
        <taxon>Metazoa</taxon>
        <taxon>Ecdysozoa</taxon>
        <taxon>Arthropoda</taxon>
        <taxon>Hexapoda</taxon>
        <taxon>Insecta</taxon>
        <taxon>Pterygota</taxon>
        <taxon>Neoptera</taxon>
        <taxon>Endopterygota</taxon>
        <taxon>Diptera</taxon>
        <taxon>Nematocera</taxon>
        <taxon>Culicoidea</taxon>
        <taxon>Culicidae</taxon>
        <taxon>Anophelinae</taxon>
        <taxon>Anopheles</taxon>
    </lineage>
</organism>
<proteinExistence type="predicted"/>
<name>A0A8W7PRR1_ANOCL</name>
<dbReference type="AlphaFoldDB" id="A0A8W7PRR1"/>
<dbReference type="Proteomes" id="UP000075882">
    <property type="component" value="Unassembled WGS sequence"/>
</dbReference>
<protein>
    <submittedName>
        <fullName evidence="2">Uncharacterized protein</fullName>
    </submittedName>
</protein>
<evidence type="ECO:0000313" key="2">
    <source>
        <dbReference type="EnsemblMetazoa" id="ACOM036657-PA.1"/>
    </source>
</evidence>
<dbReference type="EnsemblMetazoa" id="ACOM036657-RA">
    <property type="protein sequence ID" value="ACOM036657-PA.1"/>
    <property type="gene ID" value="ACOM036657"/>
</dbReference>